<accession>A0A921RIN0</accession>
<evidence type="ECO:0000313" key="1">
    <source>
        <dbReference type="EMBL" id="KAG0540515.1"/>
    </source>
</evidence>
<name>A0A921RIN0_SORBI</name>
<evidence type="ECO:0000313" key="2">
    <source>
        <dbReference type="Proteomes" id="UP000807115"/>
    </source>
</evidence>
<dbReference type="AlphaFoldDB" id="A0A921RIN0"/>
<gene>
    <name evidence="1" type="ORF">BDA96_03G415700</name>
</gene>
<reference evidence="1" key="1">
    <citation type="journal article" date="2019" name="BMC Genomics">
        <title>A new reference genome for Sorghum bicolor reveals high levels of sequence similarity between sweet and grain genotypes: implications for the genetics of sugar metabolism.</title>
        <authorList>
            <person name="Cooper E.A."/>
            <person name="Brenton Z.W."/>
            <person name="Flinn B.S."/>
            <person name="Jenkins J."/>
            <person name="Shu S."/>
            <person name="Flowers D."/>
            <person name="Luo F."/>
            <person name="Wang Y."/>
            <person name="Xia P."/>
            <person name="Barry K."/>
            <person name="Daum C."/>
            <person name="Lipzen A."/>
            <person name="Yoshinaga Y."/>
            <person name="Schmutz J."/>
            <person name="Saski C."/>
            <person name="Vermerris W."/>
            <person name="Kresovich S."/>
        </authorList>
    </citation>
    <scope>NUCLEOTIDE SEQUENCE</scope>
</reference>
<sequence>MGRAPRTETQPWFGSATCEAACVHAVSWLQAAGAASPAISNNDTNYETTLISMI</sequence>
<reference evidence="1" key="2">
    <citation type="submission" date="2020-10" db="EMBL/GenBank/DDBJ databases">
        <authorList>
            <person name="Cooper E.A."/>
            <person name="Brenton Z.W."/>
            <person name="Flinn B.S."/>
            <person name="Jenkins J."/>
            <person name="Shu S."/>
            <person name="Flowers D."/>
            <person name="Luo F."/>
            <person name="Wang Y."/>
            <person name="Xia P."/>
            <person name="Barry K."/>
            <person name="Daum C."/>
            <person name="Lipzen A."/>
            <person name="Yoshinaga Y."/>
            <person name="Schmutz J."/>
            <person name="Saski C."/>
            <person name="Vermerris W."/>
            <person name="Kresovich S."/>
        </authorList>
    </citation>
    <scope>NUCLEOTIDE SEQUENCE</scope>
</reference>
<organism evidence="1 2">
    <name type="scientific">Sorghum bicolor</name>
    <name type="common">Sorghum</name>
    <name type="synonym">Sorghum vulgare</name>
    <dbReference type="NCBI Taxonomy" id="4558"/>
    <lineage>
        <taxon>Eukaryota</taxon>
        <taxon>Viridiplantae</taxon>
        <taxon>Streptophyta</taxon>
        <taxon>Embryophyta</taxon>
        <taxon>Tracheophyta</taxon>
        <taxon>Spermatophyta</taxon>
        <taxon>Magnoliopsida</taxon>
        <taxon>Liliopsida</taxon>
        <taxon>Poales</taxon>
        <taxon>Poaceae</taxon>
        <taxon>PACMAD clade</taxon>
        <taxon>Panicoideae</taxon>
        <taxon>Andropogonodae</taxon>
        <taxon>Andropogoneae</taxon>
        <taxon>Sorghinae</taxon>
        <taxon>Sorghum</taxon>
    </lineage>
</organism>
<dbReference type="EMBL" id="CM027682">
    <property type="protein sequence ID" value="KAG0540515.1"/>
    <property type="molecule type" value="Genomic_DNA"/>
</dbReference>
<dbReference type="Proteomes" id="UP000807115">
    <property type="component" value="Chromosome 3"/>
</dbReference>
<proteinExistence type="predicted"/>
<comment type="caution">
    <text evidence="1">The sequence shown here is derived from an EMBL/GenBank/DDBJ whole genome shotgun (WGS) entry which is preliminary data.</text>
</comment>
<protein>
    <submittedName>
        <fullName evidence="1">Uncharacterized protein</fullName>
    </submittedName>
</protein>